<dbReference type="RefSeq" id="WP_341629163.1">
    <property type="nucleotide sequence ID" value="NZ_JBAKBA010000056.1"/>
</dbReference>
<dbReference type="SUPFAM" id="SSF75169">
    <property type="entry name" value="DsrEFH-like"/>
    <property type="match status" value="1"/>
</dbReference>
<keyword evidence="4" id="KW-0808">Transferase</keyword>
<evidence type="ECO:0000256" key="1">
    <source>
        <dbReference type="ARBA" id="ARBA00004496"/>
    </source>
</evidence>
<accession>A0ABU9HGR9</accession>
<evidence type="ECO:0000313" key="5">
    <source>
        <dbReference type="EMBL" id="MEL0660772.1"/>
    </source>
</evidence>
<dbReference type="Gene3D" id="3.40.1260.10">
    <property type="entry name" value="DsrEFH-like"/>
    <property type="match status" value="1"/>
</dbReference>
<dbReference type="InterPro" id="IPR017463">
    <property type="entry name" value="Sulphur_relay_TusD/DsrE"/>
</dbReference>
<dbReference type="Proteomes" id="UP001366060">
    <property type="component" value="Unassembled WGS sequence"/>
</dbReference>
<dbReference type="InterPro" id="IPR003787">
    <property type="entry name" value="Sulphur_relay_DsrE/F-like"/>
</dbReference>
<dbReference type="PANTHER" id="PTHR34874:SF3">
    <property type="entry name" value="SULFURTRANSFERASE TUSD"/>
    <property type="match status" value="1"/>
</dbReference>
<keyword evidence="3" id="KW-0963">Cytoplasm</keyword>
<reference evidence="5 6" key="1">
    <citation type="submission" date="2024-02" db="EMBL/GenBank/DDBJ databases">
        <title>Bacteria isolated from the canopy kelp, Nereocystis luetkeana.</title>
        <authorList>
            <person name="Pfister C.A."/>
            <person name="Younker I.T."/>
            <person name="Light S.H."/>
        </authorList>
    </citation>
    <scope>NUCLEOTIDE SEQUENCE [LARGE SCALE GENOMIC DNA]</scope>
    <source>
        <strain evidence="5 6">TI.2.07</strain>
    </source>
</reference>
<name>A0ABU9HGR9_9GAMM</name>
<evidence type="ECO:0000256" key="3">
    <source>
        <dbReference type="ARBA" id="ARBA00022490"/>
    </source>
</evidence>
<protein>
    <submittedName>
        <fullName evidence="5">Sulfurtransferase complex subunit TusD</fullName>
    </submittedName>
</protein>
<comment type="caution">
    <text evidence="5">The sequence shown here is derived from an EMBL/GenBank/DDBJ whole genome shotgun (WGS) entry which is preliminary data.</text>
</comment>
<comment type="similarity">
    <text evidence="2">Belongs to the DsrE/TusD family.</text>
</comment>
<evidence type="ECO:0000313" key="6">
    <source>
        <dbReference type="Proteomes" id="UP001366060"/>
    </source>
</evidence>
<dbReference type="PANTHER" id="PTHR34874">
    <property type="entry name" value="PROTEIN YCHN"/>
    <property type="match status" value="1"/>
</dbReference>
<dbReference type="Pfam" id="PF02635">
    <property type="entry name" value="DsrE"/>
    <property type="match status" value="1"/>
</dbReference>
<comment type="subcellular location">
    <subcellularLocation>
        <location evidence="1">Cytoplasm</location>
    </subcellularLocation>
</comment>
<proteinExistence type="inferred from homology"/>
<dbReference type="EMBL" id="JBAKBA010000056">
    <property type="protein sequence ID" value="MEL0660772.1"/>
    <property type="molecule type" value="Genomic_DNA"/>
</dbReference>
<dbReference type="InterPro" id="IPR027396">
    <property type="entry name" value="DsrEFH-like"/>
</dbReference>
<dbReference type="NCBIfam" id="NF001237">
    <property type="entry name" value="PRK00207.1"/>
    <property type="match status" value="1"/>
</dbReference>
<evidence type="ECO:0000256" key="4">
    <source>
        <dbReference type="ARBA" id="ARBA00022679"/>
    </source>
</evidence>
<keyword evidence="6" id="KW-1185">Reference proteome</keyword>
<sequence length="134" mass="14499">MSDHQVTKFTLLVTGNPASQQSASTAYQFCSAALKAGHKVSGVFFYLDGVLTASNLISPATDEVDLPDLWANLAKKYQFPLEVCVSASLRRGIVNQQEAEQLALSNYNLKSPFVLSGLGQLAELSANCDRLVQF</sequence>
<evidence type="ECO:0000256" key="2">
    <source>
        <dbReference type="ARBA" id="ARBA00007067"/>
    </source>
</evidence>
<gene>
    <name evidence="5" type="primary">tusD</name>
    <name evidence="5" type="ORF">V6255_16690</name>
</gene>
<dbReference type="NCBIfam" id="TIGR03012">
    <property type="entry name" value="sulf_tusD_dsrE"/>
    <property type="match status" value="1"/>
</dbReference>
<organism evidence="5 6">
    <name type="scientific">Psychromonas arctica</name>
    <dbReference type="NCBI Taxonomy" id="168275"/>
    <lineage>
        <taxon>Bacteria</taxon>
        <taxon>Pseudomonadati</taxon>
        <taxon>Pseudomonadota</taxon>
        <taxon>Gammaproteobacteria</taxon>
        <taxon>Alteromonadales</taxon>
        <taxon>Psychromonadaceae</taxon>
        <taxon>Psychromonas</taxon>
    </lineage>
</organism>